<protein>
    <submittedName>
        <fullName evidence="1">Uncharacterized protein</fullName>
    </submittedName>
</protein>
<sequence length="119" mass="13053">MDNETEDWLEEKGVGDLINISEKALAKAIVQQCAGTRDTADGTEGHEHCYSNGHGFIEYRLKTICVGQPDVKKTTKRTAPSPDLHADNIEEDYERCRCLGKGGVDEAPGSKKGDHSYNS</sequence>
<comment type="caution">
    <text evidence="1">The sequence shown here is derived from an EMBL/GenBank/DDBJ whole genome shotgun (WGS) entry which is preliminary data.</text>
</comment>
<proteinExistence type="predicted"/>
<name>A0A9Q1C5H8_HOLLE</name>
<reference evidence="1" key="1">
    <citation type="submission" date="2021-10" db="EMBL/GenBank/DDBJ databases">
        <title>Tropical sea cucumber genome reveals ecological adaptation and Cuvierian tubules defense mechanism.</title>
        <authorList>
            <person name="Chen T."/>
        </authorList>
    </citation>
    <scope>NUCLEOTIDE SEQUENCE</scope>
    <source>
        <strain evidence="1">Nanhai2018</strain>
        <tissue evidence="1">Muscle</tissue>
    </source>
</reference>
<accession>A0A9Q1C5H8</accession>
<dbReference type="EMBL" id="JAIZAY010000006">
    <property type="protein sequence ID" value="KAJ8039648.1"/>
    <property type="molecule type" value="Genomic_DNA"/>
</dbReference>
<dbReference type="AlphaFoldDB" id="A0A9Q1C5H8"/>
<evidence type="ECO:0000313" key="2">
    <source>
        <dbReference type="Proteomes" id="UP001152320"/>
    </source>
</evidence>
<evidence type="ECO:0000313" key="1">
    <source>
        <dbReference type="EMBL" id="KAJ8039648.1"/>
    </source>
</evidence>
<gene>
    <name evidence="1" type="ORF">HOLleu_13713</name>
</gene>
<organism evidence="1 2">
    <name type="scientific">Holothuria leucospilota</name>
    <name type="common">Black long sea cucumber</name>
    <name type="synonym">Mertensiothuria leucospilota</name>
    <dbReference type="NCBI Taxonomy" id="206669"/>
    <lineage>
        <taxon>Eukaryota</taxon>
        <taxon>Metazoa</taxon>
        <taxon>Echinodermata</taxon>
        <taxon>Eleutherozoa</taxon>
        <taxon>Echinozoa</taxon>
        <taxon>Holothuroidea</taxon>
        <taxon>Aspidochirotacea</taxon>
        <taxon>Aspidochirotida</taxon>
        <taxon>Holothuriidae</taxon>
        <taxon>Holothuria</taxon>
    </lineage>
</organism>
<dbReference type="OrthoDB" id="10053555at2759"/>
<keyword evidence="2" id="KW-1185">Reference proteome</keyword>
<dbReference type="Proteomes" id="UP001152320">
    <property type="component" value="Chromosome 6"/>
</dbReference>